<evidence type="ECO:0000256" key="1">
    <source>
        <dbReference type="SAM" id="Phobius"/>
    </source>
</evidence>
<dbReference type="InterPro" id="IPR017516">
    <property type="entry name" value="AbrB_dup"/>
</dbReference>
<name>A0A3A1R000_9BACI</name>
<feature type="transmembrane region" description="Helical" evidence="1">
    <location>
        <begin position="291"/>
        <end position="313"/>
    </location>
</feature>
<keyword evidence="1" id="KW-1133">Transmembrane helix</keyword>
<feature type="transmembrane region" description="Helical" evidence="1">
    <location>
        <begin position="145"/>
        <end position="164"/>
    </location>
</feature>
<reference evidence="2 3" key="1">
    <citation type="submission" date="2018-09" db="EMBL/GenBank/DDBJ databases">
        <title>Bacillus saliacetes sp. nov., isolated from Thai shrimp paste (Ka-pi).</title>
        <authorList>
            <person name="Daroonpunt R."/>
            <person name="Tanasupawat S."/>
            <person name="Yiamsombut S."/>
        </authorList>
    </citation>
    <scope>NUCLEOTIDE SEQUENCE [LARGE SCALE GENOMIC DNA]</scope>
    <source>
        <strain evidence="2 3">SKP7-4</strain>
    </source>
</reference>
<dbReference type="EMBL" id="QXIR01000012">
    <property type="protein sequence ID" value="RIW33968.1"/>
    <property type="molecule type" value="Genomic_DNA"/>
</dbReference>
<feature type="transmembrane region" description="Helical" evidence="1">
    <location>
        <begin position="6"/>
        <end position="39"/>
    </location>
</feature>
<feature type="transmembrane region" description="Helical" evidence="1">
    <location>
        <begin position="325"/>
        <end position="343"/>
    </location>
</feature>
<evidence type="ECO:0000313" key="3">
    <source>
        <dbReference type="Proteomes" id="UP000265801"/>
    </source>
</evidence>
<feature type="transmembrane region" description="Helical" evidence="1">
    <location>
        <begin position="210"/>
        <end position="227"/>
    </location>
</feature>
<dbReference type="InterPro" id="IPR007820">
    <property type="entry name" value="AbrB_fam"/>
</dbReference>
<proteinExistence type="predicted"/>
<gene>
    <name evidence="2" type="ORF">D3H55_10230</name>
</gene>
<dbReference type="AlphaFoldDB" id="A0A3A1R000"/>
<dbReference type="Pfam" id="PF05145">
    <property type="entry name" value="AbrB"/>
    <property type="match status" value="1"/>
</dbReference>
<dbReference type="OrthoDB" id="5460360at2"/>
<feature type="transmembrane region" description="Helical" evidence="1">
    <location>
        <begin position="51"/>
        <end position="69"/>
    </location>
</feature>
<comment type="caution">
    <text evidence="2">The sequence shown here is derived from an EMBL/GenBank/DDBJ whole genome shotgun (WGS) entry which is preliminary data.</text>
</comment>
<feature type="transmembrane region" description="Helical" evidence="1">
    <location>
        <begin position="261"/>
        <end position="285"/>
    </location>
</feature>
<organism evidence="2 3">
    <name type="scientific">Bacillus salacetis</name>
    <dbReference type="NCBI Taxonomy" id="2315464"/>
    <lineage>
        <taxon>Bacteria</taxon>
        <taxon>Bacillati</taxon>
        <taxon>Bacillota</taxon>
        <taxon>Bacilli</taxon>
        <taxon>Bacillales</taxon>
        <taxon>Bacillaceae</taxon>
        <taxon>Bacillus</taxon>
    </lineage>
</organism>
<dbReference type="Proteomes" id="UP000265801">
    <property type="component" value="Unassembled WGS sequence"/>
</dbReference>
<dbReference type="PANTHER" id="PTHR38457:SF1">
    <property type="entry name" value="REGULATOR ABRB-RELATED"/>
    <property type="match status" value="1"/>
</dbReference>
<accession>A0A3A1R000</accession>
<keyword evidence="1" id="KW-0812">Transmembrane</keyword>
<feature type="transmembrane region" description="Helical" evidence="1">
    <location>
        <begin position="81"/>
        <end position="102"/>
    </location>
</feature>
<feature type="transmembrane region" description="Helical" evidence="1">
    <location>
        <begin position="184"/>
        <end position="203"/>
    </location>
</feature>
<dbReference type="PANTHER" id="PTHR38457">
    <property type="entry name" value="REGULATOR ABRB-RELATED"/>
    <property type="match status" value="1"/>
</dbReference>
<keyword evidence="1" id="KW-0472">Membrane</keyword>
<protein>
    <submittedName>
        <fullName evidence="2">AbrB family transcriptional regulator</fullName>
    </submittedName>
</protein>
<dbReference type="RefSeq" id="WP_119546815.1">
    <property type="nucleotide sequence ID" value="NZ_QXIR01000012.1"/>
</dbReference>
<dbReference type="NCBIfam" id="TIGR03082">
    <property type="entry name" value="Gneg_AbrB_dup"/>
    <property type="match status" value="2"/>
</dbReference>
<dbReference type="PIRSF" id="PIRSF038991">
    <property type="entry name" value="Protein_AbrB"/>
    <property type="match status" value="1"/>
</dbReference>
<keyword evidence="3" id="KW-1185">Reference proteome</keyword>
<dbReference type="GO" id="GO:0010468">
    <property type="term" value="P:regulation of gene expression"/>
    <property type="evidence" value="ECO:0007669"/>
    <property type="project" value="InterPro"/>
</dbReference>
<evidence type="ECO:0000313" key="2">
    <source>
        <dbReference type="EMBL" id="RIW33968.1"/>
    </source>
</evidence>
<dbReference type="GO" id="GO:0016020">
    <property type="term" value="C:membrane"/>
    <property type="evidence" value="ECO:0007669"/>
    <property type="project" value="InterPro"/>
</dbReference>
<sequence length="357" mass="38653">MFLKFLYTILIGAAGGLVFSLLHIPLAWMLGSMTAVFFIEKLTSLKIYWPPVFRNIGLIIVGYTIGQSFSRDTAIEIFHQLPWMFFLTILLLFFSSVLALLITKLTGVNLKSTITGCIPGGLSQMVVLGEELEDIDVTVVTIIQVIRLLSVIFIVPFMAFSPVFQGPKDGAVTGSAAVDLYLSWPLLVLFGAAVASALLAVKFKLPTPTLLGPILGVGVLSTAGLTVPHMPDAAIIVAQIFLGIYFSKMMKFENSGSLSRFIGLTVVTSVILIAFTFGLAAILMASHHISFITSFLSMAPGGMAEMALVGQALHAELSIITGYHLFRILFILFAVPVFLKWLFKQKMFSGESTKSGA</sequence>